<evidence type="ECO:0000313" key="2">
    <source>
        <dbReference type="EMBL" id="MCT8971231.1"/>
    </source>
</evidence>
<dbReference type="EMBL" id="JALIDZ010000002">
    <property type="protein sequence ID" value="MCT8971231.1"/>
    <property type="molecule type" value="Genomic_DNA"/>
</dbReference>
<dbReference type="InterPro" id="IPR027417">
    <property type="entry name" value="P-loop_NTPase"/>
</dbReference>
<evidence type="ECO:0000313" key="3">
    <source>
        <dbReference type="Proteomes" id="UP001320898"/>
    </source>
</evidence>
<comment type="caution">
    <text evidence="2">The sequence shown here is derived from an EMBL/GenBank/DDBJ whole genome shotgun (WGS) entry which is preliminary data.</text>
</comment>
<dbReference type="AlphaFoldDB" id="A0AAW5QT69"/>
<dbReference type="InterPro" id="IPR002586">
    <property type="entry name" value="CobQ/CobB/MinD/ParA_Nub-bd_dom"/>
</dbReference>
<dbReference type="RefSeq" id="WP_261614799.1">
    <property type="nucleotide sequence ID" value="NZ_JALIDZ010000002.1"/>
</dbReference>
<dbReference type="CDD" id="cd02042">
    <property type="entry name" value="ParAB_family"/>
    <property type="match status" value="1"/>
</dbReference>
<dbReference type="InterPro" id="IPR048089">
    <property type="entry name" value="McdA"/>
</dbReference>
<dbReference type="Proteomes" id="UP001320898">
    <property type="component" value="Unassembled WGS sequence"/>
</dbReference>
<evidence type="ECO:0000259" key="1">
    <source>
        <dbReference type="Pfam" id="PF01656"/>
    </source>
</evidence>
<name>A0AAW5QT69_9HYPH</name>
<protein>
    <submittedName>
        <fullName evidence="2">ParA family protein</fullName>
    </submittedName>
</protein>
<dbReference type="PANTHER" id="PTHR13696">
    <property type="entry name" value="P-LOOP CONTAINING NUCLEOSIDE TRIPHOSPHATE HYDROLASE"/>
    <property type="match status" value="1"/>
</dbReference>
<dbReference type="InterPro" id="IPR050678">
    <property type="entry name" value="DNA_Partitioning_ATPase"/>
</dbReference>
<dbReference type="Pfam" id="PF01656">
    <property type="entry name" value="CbiA"/>
    <property type="match status" value="1"/>
</dbReference>
<dbReference type="Gene3D" id="3.40.50.300">
    <property type="entry name" value="P-loop containing nucleotide triphosphate hydrolases"/>
    <property type="match status" value="1"/>
</dbReference>
<proteinExistence type="predicted"/>
<keyword evidence="3" id="KW-1185">Reference proteome</keyword>
<sequence length="216" mass="22658">MAGYVFTLAQQKGGSGKTTLAAHLAVAYALAGKTVALLDTDPQGSLGEWFEAREARLGEDQAGLAFRTASGWGARREARALRRDHDVVVIDTPPKSDLEARPAIEAASLVIVPIQPTPVDLWATDPTLELTAKERVDALLMVNRALRRAALTGAMIAQIHTLGHRVADSALGSRVAFAASMGDGRTVVETQPSGIAAGEVQALADEVLKTADELAG</sequence>
<organism evidence="2 3">
    <name type="scientific">Microbaculum marinisediminis</name>
    <dbReference type="NCBI Taxonomy" id="2931392"/>
    <lineage>
        <taxon>Bacteria</taxon>
        <taxon>Pseudomonadati</taxon>
        <taxon>Pseudomonadota</taxon>
        <taxon>Alphaproteobacteria</taxon>
        <taxon>Hyphomicrobiales</taxon>
        <taxon>Tepidamorphaceae</taxon>
        <taxon>Microbaculum</taxon>
    </lineage>
</organism>
<dbReference type="NCBIfam" id="NF041546">
    <property type="entry name" value="ParA_partition"/>
    <property type="match status" value="1"/>
</dbReference>
<feature type="domain" description="CobQ/CobB/MinD/ParA nucleotide binding" evidence="1">
    <location>
        <begin position="7"/>
        <end position="123"/>
    </location>
</feature>
<reference evidence="2 3" key="1">
    <citation type="submission" date="2022-04" db="EMBL/GenBank/DDBJ databases">
        <authorList>
            <person name="Ye Y.-Q."/>
            <person name="Du Z.-J."/>
        </authorList>
    </citation>
    <scope>NUCLEOTIDE SEQUENCE [LARGE SCALE GENOMIC DNA]</scope>
    <source>
        <strain evidence="2 3">A6E488</strain>
    </source>
</reference>
<gene>
    <name evidence="2" type="ORF">MUB46_05090</name>
</gene>
<accession>A0AAW5QT69</accession>
<dbReference type="PIRSF" id="PIRSF009320">
    <property type="entry name" value="Nuc_binding_HP_1000"/>
    <property type="match status" value="1"/>
</dbReference>
<dbReference type="PANTHER" id="PTHR13696:SF96">
    <property type="entry name" value="COBQ_COBB_MIND_PARA NUCLEOTIDE BINDING DOMAIN-CONTAINING PROTEIN"/>
    <property type="match status" value="1"/>
</dbReference>
<dbReference type="SUPFAM" id="SSF52540">
    <property type="entry name" value="P-loop containing nucleoside triphosphate hydrolases"/>
    <property type="match status" value="1"/>
</dbReference>